<reference evidence="7" key="1">
    <citation type="submission" date="2024-07" db="EMBL/GenBank/DDBJ databases">
        <title>Two chromosome-level genome assemblies of Korean endemic species Abeliophyllum distichum and Forsythia ovata (Oleaceae).</title>
        <authorList>
            <person name="Jang H."/>
        </authorList>
    </citation>
    <scope>NUCLEOTIDE SEQUENCE [LARGE SCALE GENOMIC DNA]</scope>
</reference>
<evidence type="ECO:0000313" key="6">
    <source>
        <dbReference type="EMBL" id="KAL2514615.1"/>
    </source>
</evidence>
<dbReference type="InterPro" id="IPR036049">
    <property type="entry name" value="Ribosomal_uL29_sf"/>
</dbReference>
<evidence type="ECO:0000256" key="3">
    <source>
        <dbReference type="ARBA" id="ARBA00023274"/>
    </source>
</evidence>
<dbReference type="PANTHER" id="PTHR45722">
    <property type="entry name" value="60S RIBOSOMAL PROTEIN L35"/>
    <property type="match status" value="1"/>
</dbReference>
<dbReference type="GO" id="GO:1990904">
    <property type="term" value="C:ribonucleoprotein complex"/>
    <property type="evidence" value="ECO:0007669"/>
    <property type="project" value="UniProtKB-KW"/>
</dbReference>
<name>A0ABD1TPE9_9LAMI</name>
<dbReference type="FunFam" id="1.10.287.310:FF:000002">
    <property type="entry name" value="60S ribosomal protein L35"/>
    <property type="match status" value="1"/>
</dbReference>
<accession>A0ABD1TPE9</accession>
<dbReference type="SUPFAM" id="SSF46561">
    <property type="entry name" value="Ribosomal protein L29 (L29p)"/>
    <property type="match status" value="1"/>
</dbReference>
<dbReference type="HAMAP" id="MF_00374">
    <property type="entry name" value="Ribosomal_uL29"/>
    <property type="match status" value="1"/>
</dbReference>
<dbReference type="PANTHER" id="PTHR45722:SF2">
    <property type="entry name" value="LARGE RIBOSOMAL SUBUNIT PROTEIN UL29-RELATED"/>
    <property type="match status" value="1"/>
</dbReference>
<evidence type="ECO:0000256" key="1">
    <source>
        <dbReference type="ARBA" id="ARBA00009254"/>
    </source>
</evidence>
<evidence type="ECO:0000256" key="4">
    <source>
        <dbReference type="SAM" id="Coils"/>
    </source>
</evidence>
<feature type="coiled-coil region" evidence="4">
    <location>
        <begin position="43"/>
        <end position="70"/>
    </location>
</feature>
<evidence type="ECO:0000256" key="2">
    <source>
        <dbReference type="ARBA" id="ARBA00022980"/>
    </source>
</evidence>
<evidence type="ECO:0000313" key="7">
    <source>
        <dbReference type="Proteomes" id="UP001604277"/>
    </source>
</evidence>
<evidence type="ECO:0000256" key="5">
    <source>
        <dbReference type="SAM" id="MobiDB-lite"/>
    </source>
</evidence>
<feature type="compositionally biased region" description="Polar residues" evidence="5">
    <location>
        <begin position="18"/>
        <end position="39"/>
    </location>
</feature>
<dbReference type="GO" id="GO:0005840">
    <property type="term" value="C:ribosome"/>
    <property type="evidence" value="ECO:0007669"/>
    <property type="project" value="UniProtKB-KW"/>
</dbReference>
<dbReference type="InterPro" id="IPR045059">
    <property type="entry name" value="Ribosomal_uL29_euk"/>
</dbReference>
<dbReference type="CDD" id="cd00427">
    <property type="entry name" value="Ribosomal_L29_HIP"/>
    <property type="match status" value="1"/>
</dbReference>
<sequence>MKRFFQPQRKLEAGPAGTSCSSAASNAIDTSSSTPSQTRIKVHELRQKNKADLLAQLKDLKAELALLRVAKATAGAANKLSKIKVVRLSIAQVLTVISQKQKAALREAYKNKKYLPLDLRPKKTRAIRRRLTKHQASLQTEREKKKDKYFPMRKYAIKV</sequence>
<dbReference type="InterPro" id="IPR001854">
    <property type="entry name" value="Ribosomal_uL29"/>
</dbReference>
<dbReference type="NCBIfam" id="TIGR00012">
    <property type="entry name" value="L29"/>
    <property type="match status" value="1"/>
</dbReference>
<dbReference type="Gene3D" id="6.10.250.3450">
    <property type="match status" value="1"/>
</dbReference>
<keyword evidence="7" id="KW-1185">Reference proteome</keyword>
<comment type="similarity">
    <text evidence="1">Belongs to the universal ribosomal protein uL29 family.</text>
</comment>
<keyword evidence="3" id="KW-0687">Ribonucleoprotein</keyword>
<proteinExistence type="inferred from homology"/>
<dbReference type="Pfam" id="PF00831">
    <property type="entry name" value="Ribosomal_L29"/>
    <property type="match status" value="1"/>
</dbReference>
<feature type="region of interest" description="Disordered" evidence="5">
    <location>
        <begin position="1"/>
        <end position="39"/>
    </location>
</feature>
<dbReference type="Gene3D" id="1.10.287.310">
    <property type="match status" value="1"/>
</dbReference>
<dbReference type="GO" id="GO:0003735">
    <property type="term" value="F:structural constituent of ribosome"/>
    <property type="evidence" value="ECO:0007669"/>
    <property type="project" value="UniProtKB-ARBA"/>
</dbReference>
<dbReference type="EMBL" id="JBFOLJ010000008">
    <property type="protein sequence ID" value="KAL2514615.1"/>
    <property type="molecule type" value="Genomic_DNA"/>
</dbReference>
<protein>
    <submittedName>
        <fullName evidence="6">60S ribosomal protein L35-2</fullName>
    </submittedName>
</protein>
<dbReference type="AlphaFoldDB" id="A0ABD1TPE9"/>
<dbReference type="Proteomes" id="UP001604277">
    <property type="component" value="Unassembled WGS sequence"/>
</dbReference>
<dbReference type="FunFam" id="6.10.250.3450:FF:000001">
    <property type="entry name" value="60S ribosomal protein L35"/>
    <property type="match status" value="1"/>
</dbReference>
<keyword evidence="2 6" id="KW-0689">Ribosomal protein</keyword>
<keyword evidence="4" id="KW-0175">Coiled coil</keyword>
<comment type="caution">
    <text evidence="6">The sequence shown here is derived from an EMBL/GenBank/DDBJ whole genome shotgun (WGS) entry which is preliminary data.</text>
</comment>
<gene>
    <name evidence="6" type="ORF">Fot_28586</name>
</gene>
<organism evidence="6 7">
    <name type="scientific">Forsythia ovata</name>
    <dbReference type="NCBI Taxonomy" id="205694"/>
    <lineage>
        <taxon>Eukaryota</taxon>
        <taxon>Viridiplantae</taxon>
        <taxon>Streptophyta</taxon>
        <taxon>Embryophyta</taxon>
        <taxon>Tracheophyta</taxon>
        <taxon>Spermatophyta</taxon>
        <taxon>Magnoliopsida</taxon>
        <taxon>eudicotyledons</taxon>
        <taxon>Gunneridae</taxon>
        <taxon>Pentapetalae</taxon>
        <taxon>asterids</taxon>
        <taxon>lamiids</taxon>
        <taxon>Lamiales</taxon>
        <taxon>Oleaceae</taxon>
        <taxon>Forsythieae</taxon>
        <taxon>Forsythia</taxon>
    </lineage>
</organism>